<evidence type="ECO:0000313" key="1">
    <source>
        <dbReference type="EMBL" id="RAP76110.1"/>
    </source>
</evidence>
<sequence>MSSSQFINKVPQTVTAPIPVKVTGVGSGNTRFLMVDNPETITQAHFSSGNLQVFAHDQTPGTGGWVKYRVFIWALNQTGVPLRMGITVGNGNTNGETYQIQNFKCDALNTSGDYLTNVGLPLAKALIAGTLDMDTTPVEATVPPMSVRLVHETTVTNGKLKGLVCEFEIFNPSGENMVYKVRVVASTSSKANLRNTQAAPIALSGPHPRGCWPWSEQVTPDITYTLGNGSANFSFANGDEVNGDDIYLASNSYDPTKRH</sequence>
<keyword evidence="2" id="KW-1185">Reference proteome</keyword>
<dbReference type="EMBL" id="QLUW01000002">
    <property type="protein sequence ID" value="RAP76110.1"/>
    <property type="molecule type" value="Genomic_DNA"/>
</dbReference>
<name>A0A328U0D9_9BACL</name>
<gene>
    <name evidence="1" type="ORF">DL346_11860</name>
</gene>
<evidence type="ECO:0000313" key="2">
    <source>
        <dbReference type="Proteomes" id="UP000249260"/>
    </source>
</evidence>
<proteinExistence type="predicted"/>
<accession>A0A328U0D9</accession>
<dbReference type="AlphaFoldDB" id="A0A328U0D9"/>
<dbReference type="Proteomes" id="UP000249260">
    <property type="component" value="Unassembled WGS sequence"/>
</dbReference>
<dbReference type="OrthoDB" id="2519728at2"/>
<organism evidence="1 2">
    <name type="scientific">Paenibacillus montanisoli</name>
    <dbReference type="NCBI Taxonomy" id="2081970"/>
    <lineage>
        <taxon>Bacteria</taxon>
        <taxon>Bacillati</taxon>
        <taxon>Bacillota</taxon>
        <taxon>Bacilli</taxon>
        <taxon>Bacillales</taxon>
        <taxon>Paenibacillaceae</taxon>
        <taxon>Paenibacillus</taxon>
    </lineage>
</organism>
<reference evidence="1 2" key="1">
    <citation type="submission" date="2018-06" db="EMBL/GenBank/DDBJ databases">
        <title>Paenibacillus montanisoli sp. nov., isolated from mountain area soil.</title>
        <authorList>
            <person name="Wu M."/>
        </authorList>
    </citation>
    <scope>NUCLEOTIDE SEQUENCE [LARGE SCALE GENOMIC DNA]</scope>
    <source>
        <strain evidence="1 2">RA17</strain>
    </source>
</reference>
<comment type="caution">
    <text evidence="1">The sequence shown here is derived from an EMBL/GenBank/DDBJ whole genome shotgun (WGS) entry which is preliminary data.</text>
</comment>
<dbReference type="RefSeq" id="WP_112882334.1">
    <property type="nucleotide sequence ID" value="NZ_QLUW01000002.1"/>
</dbReference>
<protein>
    <submittedName>
        <fullName evidence="1">Uncharacterized protein</fullName>
    </submittedName>
</protein>